<dbReference type="PANTHER" id="PTHR30621:SF0">
    <property type="entry name" value="BIFUNCTIONAL GLUTAMINE SYNTHETASE ADENYLYLTRANSFERASE_ADENYLYL-REMOVING ENZYME"/>
    <property type="match status" value="1"/>
</dbReference>
<dbReference type="SUPFAM" id="SSF81593">
    <property type="entry name" value="Nucleotidyltransferase substrate binding subunit/domain"/>
    <property type="match status" value="2"/>
</dbReference>
<keyword evidence="1 7" id="KW-0808">Transferase</keyword>
<sequence length="964" mass="109287">MKDVAEKLQQLPKALQNTVARYWEAYETAAQAAGVTPPTGTRLGQLLLVWACSEFVARSCIREPKLLTDLLNSGDLATRYTTGDCATRLERLISNITDTQQLGVALRRFRRREMLRIAWRDLAHLAELEETLGDLSDLADATVDAALHHLHQKLSQRHGQPLDHHGQPQRLVVLGMGKLGGRELNFSSDIDLIFTYPGNGKTDGRRVVSNEEFFRRLGQRLSKLLAEPTAEGFVFRVDLRLRPFGDSGPVAISFSAFEDYCQNHGRDWERYAMIKARVIAGDPDAGAQLLETLRPFVYRRYLDYSAFEALRSMKMMIAQEIERKGIQGNVKLGHGGIREIEFIGQAFQLIYGGREPALRERSILRVLDYLAESDRLPHTAVNDLKTAYDFLRRVENRLQAWADQQTHILPDDEQAQLRLAFSMGYPDWQTFAIALGQHTERVAQQFAQIFGSAEDTETASESEPLGLAALWPENLAEEKALALLAEYGFETPTIVLNRLHALANGFSYRTMSQRGRERLDSLIPQVLDAVTTVPQPTIVLERIFDLLEAIARRSVYIALLAEHPHVLAQLVKLCTDSAWIARHLSRYPLLLDDLLSPAILHAPLNHEQLVRELDRQIARIPENDPEELLNALRYFKQSQVLRVAAADISNAIPLMVVSDYLTEIAETLLLKVLERAWIDIEPKFGIPECIIDDVKRKAQFAIIAYGKLGGIELNYGSDLDLVFLHDSSGSQQITNGPRQIDNASFFAKLVQRIIHYLTTRTGAGGLYEVDTRLRPSGRAGLLVTSFEAFAEYQQKQAWTWEHQALVRARVVAGPSTLIHRFQAIRRNILECERDPDSLRQEVRDMRERMRTELDSSDSDTFDLKQGRGGIADIEFMVQYEILAHACRYPELLTFTDNIRQLDGLEQTGILSTADAAQLRDAYREQRRHIHLLTLQEQPARIPLDNMQVARESVNSIWQRLMENG</sequence>
<dbReference type="EC" id="2.7.7.42" evidence="7"/>
<dbReference type="InterPro" id="IPR013546">
    <property type="entry name" value="PII_UdlTrfase/GS_AdlTrfase"/>
</dbReference>
<evidence type="ECO:0000313" key="10">
    <source>
        <dbReference type="EMBL" id="PIE82736.1"/>
    </source>
</evidence>
<dbReference type="GO" id="GO:0005829">
    <property type="term" value="C:cytosol"/>
    <property type="evidence" value="ECO:0007669"/>
    <property type="project" value="TreeGrafter"/>
</dbReference>
<dbReference type="GO" id="GO:0016874">
    <property type="term" value="F:ligase activity"/>
    <property type="evidence" value="ECO:0007669"/>
    <property type="project" value="UniProtKB-KW"/>
</dbReference>
<evidence type="ECO:0000259" key="8">
    <source>
        <dbReference type="Pfam" id="PF03710"/>
    </source>
</evidence>
<dbReference type="HAMAP" id="MF_00802">
    <property type="entry name" value="GlnE"/>
    <property type="match status" value="1"/>
</dbReference>
<keyword evidence="6 7" id="KW-0511">Multifunctional enzyme</keyword>
<evidence type="ECO:0000256" key="4">
    <source>
        <dbReference type="ARBA" id="ARBA00022840"/>
    </source>
</evidence>
<evidence type="ECO:0000313" key="11">
    <source>
        <dbReference type="Proteomes" id="UP000229278"/>
    </source>
</evidence>
<comment type="function">
    <text evidence="7">Involved in the regulation of glutamine synthetase GlnA, a key enzyme in the process to assimilate ammonia. When cellular nitrogen levels are high, the C-terminal adenylyl transferase (AT) inactivates GlnA by covalent transfer of an adenylyl group from ATP to specific tyrosine residue of GlnA, thus reducing its activity. Conversely, when nitrogen levels are low, the N-terminal adenylyl removase (AR) activates GlnA by removing the adenylyl group by phosphorolysis, increasing its activity. The regulatory region of GlnE binds the signal transduction protein PII (GlnB) which indicates the nitrogen status of the cell.</text>
</comment>
<name>A0A2G6PDU9_9GAMM</name>
<dbReference type="EMBL" id="PDTV01000013">
    <property type="protein sequence ID" value="PIE82736.1"/>
    <property type="molecule type" value="Genomic_DNA"/>
</dbReference>
<feature type="region of interest" description="Adenylyl transferase" evidence="7">
    <location>
        <begin position="466"/>
        <end position="964"/>
    </location>
</feature>
<dbReference type="PANTHER" id="PTHR30621">
    <property type="entry name" value="GLUTAMINE SYNTHETASE ADENYLYLTRANSFERASE"/>
    <property type="match status" value="1"/>
</dbReference>
<dbReference type="FunFam" id="3.30.460.10:FF:000009">
    <property type="entry name" value="Bifunctional glutamine synthetase adenylyltransferase/adenylyl-removing enzyme"/>
    <property type="match status" value="2"/>
</dbReference>
<organism evidence="10 11">
    <name type="scientific">Candidatus Contendibacter odensensis</name>
    <dbReference type="NCBI Taxonomy" id="1400860"/>
    <lineage>
        <taxon>Bacteria</taxon>
        <taxon>Pseudomonadati</taxon>
        <taxon>Pseudomonadota</taxon>
        <taxon>Gammaproteobacteria</taxon>
        <taxon>Candidatus Competibacteraceae</taxon>
        <taxon>Candidatus Contendibacter</taxon>
    </lineage>
</organism>
<dbReference type="GO" id="GO:0005524">
    <property type="term" value="F:ATP binding"/>
    <property type="evidence" value="ECO:0007669"/>
    <property type="project" value="UniProtKB-UniRule"/>
</dbReference>
<evidence type="ECO:0000256" key="1">
    <source>
        <dbReference type="ARBA" id="ARBA00022679"/>
    </source>
</evidence>
<dbReference type="InterPro" id="IPR043519">
    <property type="entry name" value="NT_sf"/>
</dbReference>
<dbReference type="InterPro" id="IPR005190">
    <property type="entry name" value="GlnE_rpt_dom"/>
</dbReference>
<keyword evidence="4 7" id="KW-0067">ATP-binding</keyword>
<dbReference type="InterPro" id="IPR023057">
    <property type="entry name" value="GlnE"/>
</dbReference>
<feature type="domain" description="PII-uridylyltransferase/Glutamine-synthetase adenylyltransferase" evidence="9">
    <location>
        <begin position="311"/>
        <end position="450"/>
    </location>
</feature>
<dbReference type="Pfam" id="PF03710">
    <property type="entry name" value="GlnE"/>
    <property type="match status" value="2"/>
</dbReference>
<feature type="domain" description="Glutamate-ammonia ligase adenylyltransferase repeated" evidence="8">
    <location>
        <begin position="44"/>
        <end position="291"/>
    </location>
</feature>
<evidence type="ECO:0000259" key="9">
    <source>
        <dbReference type="Pfam" id="PF08335"/>
    </source>
</evidence>
<dbReference type="GO" id="GO:0000820">
    <property type="term" value="P:regulation of glutamine family amino acid metabolic process"/>
    <property type="evidence" value="ECO:0007669"/>
    <property type="project" value="UniProtKB-UniRule"/>
</dbReference>
<comment type="caution">
    <text evidence="10">The sequence shown here is derived from an EMBL/GenBank/DDBJ whole genome shotgun (WGS) entry which is preliminary data.</text>
</comment>
<evidence type="ECO:0000256" key="2">
    <source>
        <dbReference type="ARBA" id="ARBA00022695"/>
    </source>
</evidence>
<comment type="catalytic activity">
    <reaction evidence="7">
        <text>[glutamine synthetase]-O(4)-(5'-adenylyl)-L-tyrosine + phosphate = [glutamine synthetase]-L-tyrosine + ADP</text>
        <dbReference type="Rhea" id="RHEA:43716"/>
        <dbReference type="Rhea" id="RHEA-COMP:10660"/>
        <dbReference type="Rhea" id="RHEA-COMP:10661"/>
        <dbReference type="ChEBI" id="CHEBI:43474"/>
        <dbReference type="ChEBI" id="CHEBI:46858"/>
        <dbReference type="ChEBI" id="CHEBI:83624"/>
        <dbReference type="ChEBI" id="CHEBI:456216"/>
        <dbReference type="EC" id="2.7.7.89"/>
    </reaction>
</comment>
<dbReference type="GO" id="GO:0008882">
    <property type="term" value="F:[glutamate-ammonia-ligase] adenylyltransferase activity"/>
    <property type="evidence" value="ECO:0007669"/>
    <property type="project" value="UniProtKB-UniRule"/>
</dbReference>
<comment type="catalytic activity">
    <reaction evidence="7">
        <text>[glutamine synthetase]-L-tyrosine + ATP = [glutamine synthetase]-O(4)-(5'-adenylyl)-L-tyrosine + diphosphate</text>
        <dbReference type="Rhea" id="RHEA:18589"/>
        <dbReference type="Rhea" id="RHEA-COMP:10660"/>
        <dbReference type="Rhea" id="RHEA-COMP:10661"/>
        <dbReference type="ChEBI" id="CHEBI:30616"/>
        <dbReference type="ChEBI" id="CHEBI:33019"/>
        <dbReference type="ChEBI" id="CHEBI:46858"/>
        <dbReference type="ChEBI" id="CHEBI:83624"/>
        <dbReference type="EC" id="2.7.7.42"/>
    </reaction>
</comment>
<dbReference type="Gene3D" id="3.30.460.10">
    <property type="entry name" value="Beta Polymerase, domain 2"/>
    <property type="match status" value="2"/>
</dbReference>
<accession>A0A2G6PDU9</accession>
<evidence type="ECO:0000256" key="7">
    <source>
        <dbReference type="HAMAP-Rule" id="MF_00802"/>
    </source>
</evidence>
<comment type="similarity">
    <text evidence="7">Belongs to the GlnE family.</text>
</comment>
<dbReference type="NCBIfam" id="NF008292">
    <property type="entry name" value="PRK11072.1"/>
    <property type="match status" value="1"/>
</dbReference>
<keyword evidence="10" id="KW-0436">Ligase</keyword>
<evidence type="ECO:0000256" key="3">
    <source>
        <dbReference type="ARBA" id="ARBA00022741"/>
    </source>
</evidence>
<dbReference type="EC" id="2.7.7.89" evidence="7"/>
<proteinExistence type="inferred from homology"/>
<dbReference type="Gene3D" id="1.20.120.330">
    <property type="entry name" value="Nucleotidyltransferases domain 2"/>
    <property type="match status" value="2"/>
</dbReference>
<evidence type="ECO:0000256" key="6">
    <source>
        <dbReference type="ARBA" id="ARBA00023268"/>
    </source>
</evidence>
<reference evidence="10 11" key="1">
    <citation type="submission" date="2017-10" db="EMBL/GenBank/DDBJ databases">
        <title>Novel microbial diversity and functional potential in the marine mammal oral microbiome.</title>
        <authorList>
            <person name="Dudek N.K."/>
            <person name="Sun C.L."/>
            <person name="Burstein D."/>
            <person name="Kantor R.S."/>
            <person name="Aliaga Goltsman D.S."/>
            <person name="Bik E.M."/>
            <person name="Thomas B.C."/>
            <person name="Banfield J.F."/>
            <person name="Relman D.A."/>
        </authorList>
    </citation>
    <scope>NUCLEOTIDE SEQUENCE [LARGE SCALE GENOMIC DNA]</scope>
    <source>
        <strain evidence="10">DOLJORAL78_50_517</strain>
    </source>
</reference>
<dbReference type="Proteomes" id="UP000229278">
    <property type="component" value="Unassembled WGS sequence"/>
</dbReference>
<dbReference type="FunFam" id="1.20.120.330:FF:000005">
    <property type="entry name" value="Bifunctional glutamine synthetase adenylyltransferase/adenylyl-removing enzyme"/>
    <property type="match status" value="1"/>
</dbReference>
<gene>
    <name evidence="7" type="primary">glnE</name>
    <name evidence="10" type="ORF">CSA09_05445</name>
</gene>
<dbReference type="SUPFAM" id="SSF81301">
    <property type="entry name" value="Nucleotidyltransferase"/>
    <property type="match status" value="2"/>
</dbReference>
<protein>
    <recommendedName>
        <fullName evidence="7">Bifunctional glutamine synthetase adenylyltransferase/adenylyl-removing enzyme</fullName>
    </recommendedName>
    <alternativeName>
        <fullName evidence="7">ATP:glutamine synthetase adenylyltransferase</fullName>
    </alternativeName>
    <alternativeName>
        <fullName evidence="7">ATase</fullName>
    </alternativeName>
    <domain>
        <recommendedName>
            <fullName evidence="7">Glutamine synthetase adenylyl-L-tyrosine phosphorylase</fullName>
            <ecNumber evidence="7">2.7.7.89</ecNumber>
        </recommendedName>
        <alternativeName>
            <fullName evidence="7">Adenylyl removase</fullName>
            <shortName evidence="7">AR</shortName>
            <shortName evidence="7">AT-N</shortName>
        </alternativeName>
    </domain>
    <domain>
        <recommendedName>
            <fullName evidence="7">Glutamine synthetase adenylyl transferase</fullName>
            <ecNumber evidence="7">2.7.7.42</ecNumber>
        </recommendedName>
        <alternativeName>
            <fullName evidence="7">Adenylyl transferase</fullName>
            <shortName evidence="7">AT</shortName>
            <shortName evidence="7">AT-C</shortName>
        </alternativeName>
    </domain>
</protein>
<evidence type="ECO:0000256" key="5">
    <source>
        <dbReference type="ARBA" id="ARBA00022842"/>
    </source>
</evidence>
<feature type="region of interest" description="Adenylyl removase" evidence="7">
    <location>
        <begin position="1"/>
        <end position="455"/>
    </location>
</feature>
<keyword evidence="5 7" id="KW-0460">Magnesium</keyword>
<keyword evidence="2 7" id="KW-0548">Nucleotidyltransferase</keyword>
<dbReference type="Pfam" id="PF08335">
    <property type="entry name" value="GlnD_UR_UTase"/>
    <property type="match status" value="2"/>
</dbReference>
<feature type="domain" description="Glutamate-ammonia ligase adenylyltransferase repeated" evidence="8">
    <location>
        <begin position="568"/>
        <end position="822"/>
    </location>
</feature>
<dbReference type="CDD" id="cd05401">
    <property type="entry name" value="NT_GlnE_GlnD_like"/>
    <property type="match status" value="2"/>
</dbReference>
<feature type="domain" description="PII-uridylyltransferase/Glutamine-synthetase adenylyltransferase" evidence="9">
    <location>
        <begin position="838"/>
        <end position="936"/>
    </location>
</feature>
<dbReference type="GO" id="GO:0000287">
    <property type="term" value="F:magnesium ion binding"/>
    <property type="evidence" value="ECO:0007669"/>
    <property type="project" value="UniProtKB-UniRule"/>
</dbReference>
<dbReference type="Gene3D" id="1.20.120.1510">
    <property type="match status" value="1"/>
</dbReference>
<comment type="cofactor">
    <cofactor evidence="7">
        <name>Mg(2+)</name>
        <dbReference type="ChEBI" id="CHEBI:18420"/>
    </cofactor>
</comment>
<dbReference type="GO" id="GO:0047388">
    <property type="term" value="F:[glutamine synthetase]-adenylyl-L-tyrosine phosphorylase activity"/>
    <property type="evidence" value="ECO:0007669"/>
    <property type="project" value="UniProtKB-EC"/>
</dbReference>
<keyword evidence="3 7" id="KW-0547">Nucleotide-binding</keyword>
<dbReference type="AlphaFoldDB" id="A0A2G6PDU9"/>